<evidence type="ECO:0000256" key="1">
    <source>
        <dbReference type="ARBA" id="ARBA00034120"/>
    </source>
</evidence>
<dbReference type="Proteomes" id="UP000582090">
    <property type="component" value="Unassembled WGS sequence"/>
</dbReference>
<keyword evidence="3" id="KW-0695">RNA-directed DNA polymerase</keyword>
<comment type="caution">
    <text evidence="3">The sequence shown here is derived from an EMBL/GenBank/DDBJ whole genome shotgun (WGS) entry which is preliminary data.</text>
</comment>
<evidence type="ECO:0000259" key="2">
    <source>
        <dbReference type="PROSITE" id="PS50878"/>
    </source>
</evidence>
<feature type="domain" description="Reverse transcriptase" evidence="2">
    <location>
        <begin position="71"/>
        <end position="369"/>
    </location>
</feature>
<dbReference type="Pfam" id="PF01348">
    <property type="entry name" value="Intron_maturas2"/>
    <property type="match status" value="1"/>
</dbReference>
<dbReference type="PANTHER" id="PTHR34047">
    <property type="entry name" value="NUCLEAR INTRON MATURASE 1, MITOCHONDRIAL-RELATED"/>
    <property type="match status" value="1"/>
</dbReference>
<dbReference type="EC" id="2.7.7.49" evidence="3"/>
<reference evidence="3 4" key="1">
    <citation type="submission" date="2020-08" db="EMBL/GenBank/DDBJ databases">
        <title>Genomic Encyclopedia of Type Strains, Phase IV (KMG-IV): sequencing the most valuable type-strain genomes for metagenomic binning, comparative biology and taxonomic classification.</title>
        <authorList>
            <person name="Goeker M."/>
        </authorList>
    </citation>
    <scope>NUCLEOTIDE SEQUENCE [LARGE SCALE GENOMIC DNA]</scope>
    <source>
        <strain evidence="3 4">DSM 26575</strain>
    </source>
</reference>
<dbReference type="Pfam" id="PF00078">
    <property type="entry name" value="RVT_1"/>
    <property type="match status" value="1"/>
</dbReference>
<dbReference type="AlphaFoldDB" id="A0A7W6CXS2"/>
<dbReference type="PANTHER" id="PTHR34047:SF8">
    <property type="entry name" value="PROTEIN YKFC"/>
    <property type="match status" value="1"/>
</dbReference>
<sequence length="623" mass="71680">MHVDAVERRLISLPALSRQGKRINGLHRLLDCPKIWARAYEAIARNSGALTPGIDPRNTLDGFSLDRLDWIIRRVKEGSYRFKPVRRHYIPKANGKLRPLGIPDADDKLVQAAVKLVLEQIYEPNFSRRSHGFRPKRSCHTALASIQKTWGGTVWLVEADIAGFFDNIDHDILMKLLRKRIDDERFLKLIRGMLTAGYMEDWKWHASYSGTPQGGVISPLLANVYLHELDEFMDSLKTGFDRGIERPTNPEYQKLLSKGAHYRQHIAKLRSSGREAEAERLRAQLQPLIVAARKLPSKDFHDTFFRRLQYVRYADDFLISVIGTKQEAADILNEVTSFLKNQLHLEVAPEKSGITKADDGGVTFLGYAVRSTKRAFREKRVTRKGRRAMVKRTPVRGIRLHLPREKLAAFAKRNRLGSYHAIRGAMRPEMTISSDVAIIVAYNAMLRGLVGYYQLGNNWKNEMAPLQRVWWFSLMKTLARKHKCSIAKIFSIHLQRHQGDHGLWVETKDGRRFVAVFQLRHVASKKVMEDSRIDQDQPSFWFWGRTDLVDRLRARSCEYCGISDVPVDIHHVRRMADMNGVSWLARTRAARMRKRTIACEPCHHAIHAGRLQQRLDRIGVLSA</sequence>
<proteinExistence type="inferred from homology"/>
<gene>
    <name evidence="3" type="ORF">GGQ67_004731</name>
</gene>
<dbReference type="InterPro" id="IPR043502">
    <property type="entry name" value="DNA/RNA_pol_sf"/>
</dbReference>
<name>A0A7W6CXS2_9HYPH</name>
<dbReference type="RefSeq" id="WP_183902476.1">
    <property type="nucleotide sequence ID" value="NZ_JACIDW010000029.1"/>
</dbReference>
<evidence type="ECO:0000313" key="4">
    <source>
        <dbReference type="Proteomes" id="UP000582090"/>
    </source>
</evidence>
<keyword evidence="3" id="KW-0548">Nucleotidyltransferase</keyword>
<dbReference type="Pfam" id="PF21368">
    <property type="entry name" value="AI2M-like_HNH"/>
    <property type="match status" value="1"/>
</dbReference>
<dbReference type="InterPro" id="IPR024937">
    <property type="entry name" value="Domain_X"/>
</dbReference>
<dbReference type="GO" id="GO:0006397">
    <property type="term" value="P:mRNA processing"/>
    <property type="evidence" value="ECO:0007669"/>
    <property type="project" value="InterPro"/>
</dbReference>
<keyword evidence="4" id="KW-1185">Reference proteome</keyword>
<dbReference type="SUPFAM" id="SSF56672">
    <property type="entry name" value="DNA/RNA polymerases"/>
    <property type="match status" value="1"/>
</dbReference>
<dbReference type="PROSITE" id="PS50878">
    <property type="entry name" value="RT_POL"/>
    <property type="match status" value="1"/>
</dbReference>
<dbReference type="GO" id="GO:0003964">
    <property type="term" value="F:RNA-directed DNA polymerase activity"/>
    <property type="evidence" value="ECO:0007669"/>
    <property type="project" value="UniProtKB-KW"/>
</dbReference>
<keyword evidence="3" id="KW-0808">Transferase</keyword>
<evidence type="ECO:0000313" key="3">
    <source>
        <dbReference type="EMBL" id="MBB3967038.1"/>
    </source>
</evidence>
<dbReference type="InterPro" id="IPR030931">
    <property type="entry name" value="Group_II_RT_mat"/>
</dbReference>
<dbReference type="CDD" id="cd01651">
    <property type="entry name" value="RT_G2_intron"/>
    <property type="match status" value="1"/>
</dbReference>
<accession>A0A7W6CXS2</accession>
<dbReference type="InterPro" id="IPR000477">
    <property type="entry name" value="RT_dom"/>
</dbReference>
<protein>
    <submittedName>
        <fullName evidence="3">RNA-directed DNA polymerase</fullName>
        <ecNumber evidence="3">2.7.7.49</ecNumber>
    </submittedName>
</protein>
<dbReference type="InterPro" id="IPR051083">
    <property type="entry name" value="GrpII_Intron_Splice-Mob/Def"/>
</dbReference>
<dbReference type="EMBL" id="JACIDW010000029">
    <property type="protein sequence ID" value="MBB3967038.1"/>
    <property type="molecule type" value="Genomic_DNA"/>
</dbReference>
<dbReference type="InterPro" id="IPR049030">
    <property type="entry name" value="AI2M-like_HNH"/>
</dbReference>
<dbReference type="NCBIfam" id="TIGR04416">
    <property type="entry name" value="group_II_RT_mat"/>
    <property type="match status" value="1"/>
</dbReference>
<organism evidence="3 4">
    <name type="scientific">Rhizobium metallidurans</name>
    <dbReference type="NCBI Taxonomy" id="1265931"/>
    <lineage>
        <taxon>Bacteria</taxon>
        <taxon>Pseudomonadati</taxon>
        <taxon>Pseudomonadota</taxon>
        <taxon>Alphaproteobacteria</taxon>
        <taxon>Hyphomicrobiales</taxon>
        <taxon>Rhizobiaceae</taxon>
        <taxon>Rhizobium/Agrobacterium group</taxon>
        <taxon>Rhizobium</taxon>
    </lineage>
</organism>
<comment type="similarity">
    <text evidence="1">Belongs to the bacterial reverse transcriptase family.</text>
</comment>